<evidence type="ECO:0000313" key="3">
    <source>
        <dbReference type="Proteomes" id="UP000320547"/>
    </source>
</evidence>
<dbReference type="GO" id="GO:0035438">
    <property type="term" value="F:cyclic-di-GMP binding"/>
    <property type="evidence" value="ECO:0007669"/>
    <property type="project" value="InterPro"/>
</dbReference>
<evidence type="ECO:0000313" key="2">
    <source>
        <dbReference type="EMBL" id="TWJ06547.1"/>
    </source>
</evidence>
<sequence length="196" mass="21757">MERRLEGRTGNVYRPALITSESGRAFVTQKNVSESGACFRGDVPVQVGDTIEYSFNGMENIRAIVRWCEGDLFGVEHLESAQFWDDASVSHPFRPLRVPLEHFAKISCAEWMAFSSVKNISQSGACLTKPAELNVGALITVELLGLVFEAATVKWVKGERCGIKFARRLSASELNEILIRKANLELRTGFERATSS</sequence>
<dbReference type="SUPFAM" id="SSF141371">
    <property type="entry name" value="PilZ domain-like"/>
    <property type="match status" value="1"/>
</dbReference>
<dbReference type="EMBL" id="VLLK01000002">
    <property type="protein sequence ID" value="TWJ06547.1"/>
    <property type="molecule type" value="Genomic_DNA"/>
</dbReference>
<proteinExistence type="predicted"/>
<gene>
    <name evidence="2" type="ORF">JN10_2081</name>
</gene>
<comment type="caution">
    <text evidence="2">The sequence shown here is derived from an EMBL/GenBank/DDBJ whole genome shotgun (WGS) entry which is preliminary data.</text>
</comment>
<protein>
    <submittedName>
        <fullName evidence="2">PilZ domain-containing protein</fullName>
    </submittedName>
</protein>
<organism evidence="2 3">
    <name type="scientific">Altererythrobacter ishigakiensis</name>
    <dbReference type="NCBI Taxonomy" id="476157"/>
    <lineage>
        <taxon>Bacteria</taxon>
        <taxon>Pseudomonadati</taxon>
        <taxon>Pseudomonadota</taxon>
        <taxon>Alphaproteobacteria</taxon>
        <taxon>Sphingomonadales</taxon>
        <taxon>Erythrobacteraceae</taxon>
        <taxon>Altererythrobacter</taxon>
    </lineage>
</organism>
<evidence type="ECO:0000259" key="1">
    <source>
        <dbReference type="Pfam" id="PF07238"/>
    </source>
</evidence>
<name>A0A562ULQ2_9SPHN</name>
<feature type="domain" description="PilZ" evidence="1">
    <location>
        <begin position="97"/>
        <end position="177"/>
    </location>
</feature>
<accession>A0A562ULQ2</accession>
<dbReference type="InterPro" id="IPR009875">
    <property type="entry name" value="PilZ_domain"/>
</dbReference>
<dbReference type="RefSeq" id="WP_067597543.1">
    <property type="nucleotide sequence ID" value="NZ_CP015963.1"/>
</dbReference>
<reference evidence="2 3" key="1">
    <citation type="submission" date="2019-07" db="EMBL/GenBank/DDBJ databases">
        <title>Genomic Encyclopedia of Archaeal and Bacterial Type Strains, Phase II (KMG-II): from individual species to whole genera.</title>
        <authorList>
            <person name="Goeker M."/>
        </authorList>
    </citation>
    <scope>NUCLEOTIDE SEQUENCE [LARGE SCALE GENOMIC DNA]</scope>
    <source>
        <strain evidence="2 3">ATCC BAA-2084</strain>
    </source>
</reference>
<dbReference type="OrthoDB" id="7564913at2"/>
<dbReference type="Proteomes" id="UP000320547">
    <property type="component" value="Unassembled WGS sequence"/>
</dbReference>
<feature type="domain" description="PilZ" evidence="1">
    <location>
        <begin position="2"/>
        <end position="76"/>
    </location>
</feature>
<dbReference type="AlphaFoldDB" id="A0A562ULQ2"/>
<keyword evidence="3" id="KW-1185">Reference proteome</keyword>
<dbReference type="Pfam" id="PF07238">
    <property type="entry name" value="PilZ"/>
    <property type="match status" value="2"/>
</dbReference>